<evidence type="ECO:0000313" key="3">
    <source>
        <dbReference type="Proteomes" id="UP000179524"/>
    </source>
</evidence>
<dbReference type="EMBL" id="MLQR01000001">
    <property type="protein sequence ID" value="OIJ17233.1"/>
    <property type="molecule type" value="Genomic_DNA"/>
</dbReference>
<organism evidence="2 3">
    <name type="scientific">Anaerobacillus alkalilacustris</name>
    <dbReference type="NCBI Taxonomy" id="393763"/>
    <lineage>
        <taxon>Bacteria</taxon>
        <taxon>Bacillati</taxon>
        <taxon>Bacillota</taxon>
        <taxon>Bacilli</taxon>
        <taxon>Bacillales</taxon>
        <taxon>Bacillaceae</taxon>
        <taxon>Anaerobacillus</taxon>
    </lineage>
</organism>
<evidence type="ECO:0000256" key="1">
    <source>
        <dbReference type="SAM" id="Phobius"/>
    </source>
</evidence>
<protein>
    <submittedName>
        <fullName evidence="2">Uncharacterized protein</fullName>
    </submittedName>
</protein>
<dbReference type="Pfam" id="PF13789">
    <property type="entry name" value="DUF4181"/>
    <property type="match status" value="1"/>
</dbReference>
<accession>A0A1S2LYF0</accession>
<feature type="transmembrane region" description="Helical" evidence="1">
    <location>
        <begin position="6"/>
        <end position="24"/>
    </location>
</feature>
<dbReference type="InterPro" id="IPR025441">
    <property type="entry name" value="DUF4181"/>
</dbReference>
<keyword evidence="1" id="KW-1133">Transmembrane helix</keyword>
<gene>
    <name evidence="2" type="ORF">BKP37_01640</name>
</gene>
<reference evidence="2 3" key="1">
    <citation type="submission" date="2016-10" db="EMBL/GenBank/DDBJ databases">
        <title>Draft genome sequences of four alkaliphilic bacteria belonging to the Anaerobacillus genus.</title>
        <authorList>
            <person name="Bassil N.M."/>
            <person name="Lloyd J.R."/>
        </authorList>
    </citation>
    <scope>NUCLEOTIDE SEQUENCE [LARGE SCALE GENOMIC DNA]</scope>
    <source>
        <strain evidence="2 3">DSM 18345</strain>
    </source>
</reference>
<comment type="caution">
    <text evidence="2">The sequence shown here is derived from an EMBL/GenBank/DDBJ whole genome shotgun (WGS) entry which is preliminary data.</text>
</comment>
<feature type="transmembrane region" description="Helical" evidence="1">
    <location>
        <begin position="36"/>
        <end position="57"/>
    </location>
</feature>
<keyword evidence="3" id="KW-1185">Reference proteome</keyword>
<proteinExistence type="predicted"/>
<sequence length="74" mass="9043">MLFQVFETRIVAFFFFVLYTFRAFMEWKFERAKNEYIITIFTLCIVFLFLSIASFIVDIFEESIRSEIKSITRK</sequence>
<dbReference type="AlphaFoldDB" id="A0A1S2LYF0"/>
<evidence type="ECO:0000313" key="2">
    <source>
        <dbReference type="EMBL" id="OIJ17233.1"/>
    </source>
</evidence>
<dbReference type="RefSeq" id="WP_071307959.1">
    <property type="nucleotide sequence ID" value="NZ_MLQR01000001.1"/>
</dbReference>
<dbReference type="Proteomes" id="UP000179524">
    <property type="component" value="Unassembled WGS sequence"/>
</dbReference>
<keyword evidence="1" id="KW-0812">Transmembrane</keyword>
<name>A0A1S2LYF0_9BACI</name>
<keyword evidence="1" id="KW-0472">Membrane</keyword>